<keyword evidence="1" id="KW-0472">Membrane</keyword>
<evidence type="ECO:0000313" key="2">
    <source>
        <dbReference type="EMBL" id="SHO43722.1"/>
    </source>
</evidence>
<dbReference type="AlphaFoldDB" id="A0A1M7XXM8"/>
<protein>
    <recommendedName>
        <fullName evidence="4">ATP synthase I chain</fullName>
    </recommendedName>
</protein>
<feature type="transmembrane region" description="Helical" evidence="1">
    <location>
        <begin position="12"/>
        <end position="31"/>
    </location>
</feature>
<dbReference type="Proteomes" id="UP000184612">
    <property type="component" value="Unassembled WGS sequence"/>
</dbReference>
<feature type="transmembrane region" description="Helical" evidence="1">
    <location>
        <begin position="37"/>
        <end position="60"/>
    </location>
</feature>
<evidence type="ECO:0008006" key="4">
    <source>
        <dbReference type="Google" id="ProtNLM"/>
    </source>
</evidence>
<dbReference type="EMBL" id="FRFD01000003">
    <property type="protein sequence ID" value="SHO43722.1"/>
    <property type="molecule type" value="Genomic_DNA"/>
</dbReference>
<name>A0A1M7XXM8_9FIRM</name>
<gene>
    <name evidence="2" type="ORF">SAMN02745217_00331</name>
</gene>
<accession>A0A1M7XXM8</accession>
<keyword evidence="1" id="KW-1133">Transmembrane helix</keyword>
<evidence type="ECO:0000256" key="1">
    <source>
        <dbReference type="SAM" id="Phobius"/>
    </source>
</evidence>
<reference evidence="2 3" key="1">
    <citation type="submission" date="2016-12" db="EMBL/GenBank/DDBJ databases">
        <authorList>
            <person name="Song W.-J."/>
            <person name="Kurnit D.M."/>
        </authorList>
    </citation>
    <scope>NUCLEOTIDE SEQUENCE [LARGE SCALE GENOMIC DNA]</scope>
    <source>
        <strain evidence="2 3">DSM 12503</strain>
    </source>
</reference>
<sequence>MIPQAKIKQEIESTSFCVAGLSFLLIAFYLFADKFSLSVVLGTVIGSAASIGNFILNIYTAKYSAKYDQKKAAHIVLLSKIIRSFLMGIIVYFILMVPMVHNITGIIALFFPQISRGIIYIIKS</sequence>
<keyword evidence="3" id="KW-1185">Reference proteome</keyword>
<feature type="transmembrane region" description="Helical" evidence="1">
    <location>
        <begin position="103"/>
        <end position="122"/>
    </location>
</feature>
<feature type="transmembrane region" description="Helical" evidence="1">
    <location>
        <begin position="72"/>
        <end position="97"/>
    </location>
</feature>
<keyword evidence="1" id="KW-0812">Transmembrane</keyword>
<organism evidence="2 3">
    <name type="scientific">Anaerocolumna xylanovorans DSM 12503</name>
    <dbReference type="NCBI Taxonomy" id="1121345"/>
    <lineage>
        <taxon>Bacteria</taxon>
        <taxon>Bacillati</taxon>
        <taxon>Bacillota</taxon>
        <taxon>Clostridia</taxon>
        <taxon>Lachnospirales</taxon>
        <taxon>Lachnospiraceae</taxon>
        <taxon>Anaerocolumna</taxon>
    </lineage>
</organism>
<evidence type="ECO:0000313" key="3">
    <source>
        <dbReference type="Proteomes" id="UP000184612"/>
    </source>
</evidence>
<proteinExistence type="predicted"/>